<protein>
    <submittedName>
        <fullName evidence="2">Uncharacterized protein</fullName>
    </submittedName>
</protein>
<evidence type="ECO:0000256" key="1">
    <source>
        <dbReference type="SAM" id="Phobius"/>
    </source>
</evidence>
<comment type="caution">
    <text evidence="2">The sequence shown here is derived from an EMBL/GenBank/DDBJ whole genome shotgun (WGS) entry which is preliminary data.</text>
</comment>
<dbReference type="EMBL" id="QZWG01000012">
    <property type="protein sequence ID" value="RZB76892.1"/>
    <property type="molecule type" value="Genomic_DNA"/>
</dbReference>
<keyword evidence="1" id="KW-0812">Transmembrane</keyword>
<gene>
    <name evidence="2" type="ORF">D0Y65_035032</name>
</gene>
<organism evidence="2 3">
    <name type="scientific">Glycine soja</name>
    <name type="common">Wild soybean</name>
    <dbReference type="NCBI Taxonomy" id="3848"/>
    <lineage>
        <taxon>Eukaryota</taxon>
        <taxon>Viridiplantae</taxon>
        <taxon>Streptophyta</taxon>
        <taxon>Embryophyta</taxon>
        <taxon>Tracheophyta</taxon>
        <taxon>Spermatophyta</taxon>
        <taxon>Magnoliopsida</taxon>
        <taxon>eudicotyledons</taxon>
        <taxon>Gunneridae</taxon>
        <taxon>Pentapetalae</taxon>
        <taxon>rosids</taxon>
        <taxon>fabids</taxon>
        <taxon>Fabales</taxon>
        <taxon>Fabaceae</taxon>
        <taxon>Papilionoideae</taxon>
        <taxon>50 kb inversion clade</taxon>
        <taxon>NPAAA clade</taxon>
        <taxon>indigoferoid/millettioid clade</taxon>
        <taxon>Phaseoleae</taxon>
        <taxon>Glycine</taxon>
        <taxon>Glycine subgen. Soja</taxon>
    </lineage>
</organism>
<keyword evidence="3" id="KW-1185">Reference proteome</keyword>
<evidence type="ECO:0000313" key="3">
    <source>
        <dbReference type="Proteomes" id="UP000289340"/>
    </source>
</evidence>
<feature type="non-terminal residue" evidence="2">
    <location>
        <position position="1"/>
    </location>
</feature>
<dbReference type="AlphaFoldDB" id="A0A445HT66"/>
<dbReference type="Proteomes" id="UP000289340">
    <property type="component" value="Chromosome 12"/>
</dbReference>
<proteinExistence type="predicted"/>
<sequence>TLVPDHPHSMKNHEALIIGHLLSQALSAEDLECTQGNFIIIVFFLCLIVIRTLRLMVFSLSVVEKLDYDR</sequence>
<accession>A0A445HT66</accession>
<keyword evidence="1" id="KW-0472">Membrane</keyword>
<evidence type="ECO:0000313" key="2">
    <source>
        <dbReference type="EMBL" id="RZB76892.1"/>
    </source>
</evidence>
<name>A0A445HT66_GLYSO</name>
<keyword evidence="1" id="KW-1133">Transmembrane helix</keyword>
<reference evidence="2 3" key="1">
    <citation type="submission" date="2018-09" db="EMBL/GenBank/DDBJ databases">
        <title>A high-quality reference genome of wild soybean provides a powerful tool to mine soybean genomes.</title>
        <authorList>
            <person name="Xie M."/>
            <person name="Chung C.Y.L."/>
            <person name="Li M.-W."/>
            <person name="Wong F.-L."/>
            <person name="Chan T.-F."/>
            <person name="Lam H.-M."/>
        </authorList>
    </citation>
    <scope>NUCLEOTIDE SEQUENCE [LARGE SCALE GENOMIC DNA]</scope>
    <source>
        <strain evidence="3">cv. W05</strain>
        <tissue evidence="2">Hypocotyl of etiolated seedlings</tissue>
    </source>
</reference>
<feature type="transmembrane region" description="Helical" evidence="1">
    <location>
        <begin position="38"/>
        <end position="63"/>
    </location>
</feature>